<evidence type="ECO:0000313" key="2">
    <source>
        <dbReference type="WBParaSite" id="jg2378"/>
    </source>
</evidence>
<keyword evidence="1" id="KW-1185">Reference proteome</keyword>
<organism evidence="1 2">
    <name type="scientific">Ditylenchus dipsaci</name>
    <dbReference type="NCBI Taxonomy" id="166011"/>
    <lineage>
        <taxon>Eukaryota</taxon>
        <taxon>Metazoa</taxon>
        <taxon>Ecdysozoa</taxon>
        <taxon>Nematoda</taxon>
        <taxon>Chromadorea</taxon>
        <taxon>Rhabditida</taxon>
        <taxon>Tylenchina</taxon>
        <taxon>Tylenchomorpha</taxon>
        <taxon>Sphaerularioidea</taxon>
        <taxon>Anguinidae</taxon>
        <taxon>Anguininae</taxon>
        <taxon>Ditylenchus</taxon>
    </lineage>
</organism>
<protein>
    <submittedName>
        <fullName evidence="2">Uncharacterized protein</fullName>
    </submittedName>
</protein>
<accession>A0A915DUE9</accession>
<sequence length="157" mass="17222">MEGFNSYDYIIYSDTVKSSSYSSSELGLEISPARYEQALRELEQTSAYIFREPVAIDTQADLSAALDSFTDDSDIPEDMIPVASDLVLMPEAKGKTSSDNSSPSDNGVAVADEDVLLSSMLPIPEDFLPKDLAPFKERFIDFQDITSEESPAIQCAQ</sequence>
<evidence type="ECO:0000313" key="1">
    <source>
        <dbReference type="Proteomes" id="UP000887574"/>
    </source>
</evidence>
<dbReference type="Proteomes" id="UP000887574">
    <property type="component" value="Unplaced"/>
</dbReference>
<dbReference type="WBParaSite" id="jg2378">
    <property type="protein sequence ID" value="jg2378"/>
    <property type="gene ID" value="jg2378"/>
</dbReference>
<name>A0A915DUE9_9BILA</name>
<proteinExistence type="predicted"/>
<dbReference type="AlphaFoldDB" id="A0A915DUE9"/>
<reference evidence="2" key="1">
    <citation type="submission" date="2022-11" db="UniProtKB">
        <authorList>
            <consortium name="WormBaseParasite"/>
        </authorList>
    </citation>
    <scope>IDENTIFICATION</scope>
</reference>